<organism evidence="2 3">
    <name type="scientific">Seminavis robusta</name>
    <dbReference type="NCBI Taxonomy" id="568900"/>
    <lineage>
        <taxon>Eukaryota</taxon>
        <taxon>Sar</taxon>
        <taxon>Stramenopiles</taxon>
        <taxon>Ochrophyta</taxon>
        <taxon>Bacillariophyta</taxon>
        <taxon>Bacillariophyceae</taxon>
        <taxon>Bacillariophycidae</taxon>
        <taxon>Naviculales</taxon>
        <taxon>Naviculaceae</taxon>
        <taxon>Seminavis</taxon>
    </lineage>
</organism>
<gene>
    <name evidence="2" type="ORF">SEMRO_501_G155450.1</name>
</gene>
<evidence type="ECO:0000256" key="1">
    <source>
        <dbReference type="SAM" id="Coils"/>
    </source>
</evidence>
<name>A0A9N8HGB6_9STRA</name>
<proteinExistence type="predicted"/>
<evidence type="ECO:0000313" key="3">
    <source>
        <dbReference type="Proteomes" id="UP001153069"/>
    </source>
</evidence>
<accession>A0A9N8HGB6</accession>
<protein>
    <submittedName>
        <fullName evidence="2">Uncharacterized protein</fullName>
    </submittedName>
</protein>
<dbReference type="EMBL" id="CAICTM010000500">
    <property type="protein sequence ID" value="CAB9511752.1"/>
    <property type="molecule type" value="Genomic_DNA"/>
</dbReference>
<dbReference type="Proteomes" id="UP001153069">
    <property type="component" value="Unassembled WGS sequence"/>
</dbReference>
<comment type="caution">
    <text evidence="2">The sequence shown here is derived from an EMBL/GenBank/DDBJ whole genome shotgun (WGS) entry which is preliminary data.</text>
</comment>
<evidence type="ECO:0000313" key="2">
    <source>
        <dbReference type="EMBL" id="CAB9511752.1"/>
    </source>
</evidence>
<dbReference type="AlphaFoldDB" id="A0A9N8HGB6"/>
<keyword evidence="1" id="KW-0175">Coiled coil</keyword>
<feature type="coiled-coil region" evidence="1">
    <location>
        <begin position="4"/>
        <end position="175"/>
    </location>
</feature>
<sequence length="210" mass="24428">MENVRQVQTVVEALVEDNALLQEETNKARKSLTIQLGDNVALRVEKEAAKEALSKSKQKRKKLADKLLQKETKMRQEKLWALRLEDRLGEMETELDMYRGRARILGERLEKKQKALEDKETALESEQLKTRSLEEQLEAMSLELQQEKESAQARLDQKEEELQKERAWNQALQRKLQELRNWARNSPLGDLLEMGRSSVGSTNIMNTVQQ</sequence>
<keyword evidence="3" id="KW-1185">Reference proteome</keyword>
<reference evidence="2" key="1">
    <citation type="submission" date="2020-06" db="EMBL/GenBank/DDBJ databases">
        <authorList>
            <consortium name="Plant Systems Biology data submission"/>
        </authorList>
    </citation>
    <scope>NUCLEOTIDE SEQUENCE</scope>
    <source>
        <strain evidence="2">D6</strain>
    </source>
</reference>